<dbReference type="Gene3D" id="2.40.50.100">
    <property type="match status" value="1"/>
</dbReference>
<reference evidence="6" key="1">
    <citation type="journal article" date="2014" name="Int. J. Syst. Evol. Microbiol.">
        <title>Complete genome sequence of Corynebacterium casei LMG S-19264T (=DSM 44701T), isolated from a smear-ripened cheese.</title>
        <authorList>
            <consortium name="US DOE Joint Genome Institute (JGI-PGF)"/>
            <person name="Walter F."/>
            <person name="Albersmeier A."/>
            <person name="Kalinowski J."/>
            <person name="Ruckert C."/>
        </authorList>
    </citation>
    <scope>NUCLEOTIDE SEQUENCE</scope>
    <source>
        <strain evidence="6">CGMCC 1.15290</strain>
    </source>
</reference>
<comment type="similarity">
    <text evidence="1">Belongs to the membrane fusion protein (MFP) (TC 8.A.1) family.</text>
</comment>
<reference evidence="6" key="2">
    <citation type="submission" date="2020-09" db="EMBL/GenBank/DDBJ databases">
        <authorList>
            <person name="Sun Q."/>
            <person name="Zhou Y."/>
        </authorList>
    </citation>
    <scope>NUCLEOTIDE SEQUENCE</scope>
    <source>
        <strain evidence="6">CGMCC 1.15290</strain>
    </source>
</reference>
<dbReference type="InterPro" id="IPR058792">
    <property type="entry name" value="Beta-barrel_RND_2"/>
</dbReference>
<feature type="domain" description="CusB-like beta-barrel" evidence="4">
    <location>
        <begin position="207"/>
        <end position="278"/>
    </location>
</feature>
<accession>A0A917MYD9</accession>
<dbReference type="Proteomes" id="UP000627292">
    <property type="component" value="Unassembled WGS sequence"/>
</dbReference>
<dbReference type="EMBL" id="BMIB01000003">
    <property type="protein sequence ID" value="GGH69988.1"/>
    <property type="molecule type" value="Genomic_DNA"/>
</dbReference>
<evidence type="ECO:0000256" key="2">
    <source>
        <dbReference type="SAM" id="Coils"/>
    </source>
</evidence>
<dbReference type="SUPFAM" id="SSF111369">
    <property type="entry name" value="HlyD-like secretion proteins"/>
    <property type="match status" value="1"/>
</dbReference>
<proteinExistence type="inferred from homology"/>
<dbReference type="Gene3D" id="1.10.287.470">
    <property type="entry name" value="Helix hairpin bin"/>
    <property type="match status" value="1"/>
</dbReference>
<gene>
    <name evidence="6" type="primary">vexB</name>
    <name evidence="6" type="ORF">GCM10011379_27830</name>
</gene>
<keyword evidence="3" id="KW-0472">Membrane</keyword>
<dbReference type="AlphaFoldDB" id="A0A917MYD9"/>
<feature type="transmembrane region" description="Helical" evidence="3">
    <location>
        <begin position="7"/>
        <end position="25"/>
    </location>
</feature>
<dbReference type="Pfam" id="PF25973">
    <property type="entry name" value="BSH_CzcB"/>
    <property type="match status" value="1"/>
</dbReference>
<organism evidence="6 7">
    <name type="scientific">Filimonas zeae</name>
    <dbReference type="NCBI Taxonomy" id="1737353"/>
    <lineage>
        <taxon>Bacteria</taxon>
        <taxon>Pseudomonadati</taxon>
        <taxon>Bacteroidota</taxon>
        <taxon>Chitinophagia</taxon>
        <taxon>Chitinophagales</taxon>
        <taxon>Chitinophagaceae</taxon>
        <taxon>Filimonas</taxon>
    </lineage>
</organism>
<evidence type="ECO:0000313" key="6">
    <source>
        <dbReference type="EMBL" id="GGH69988.1"/>
    </source>
</evidence>
<evidence type="ECO:0000313" key="7">
    <source>
        <dbReference type="Proteomes" id="UP000627292"/>
    </source>
</evidence>
<sequence length="357" mass="38097">MGKVTKIIITVIAVAVILFVIARVLTGNKKKNEQQTQLVAEQGKAAIAVRLDTVKRKTLQFDFTTNGIFAAGKEIKFAAEKAGRVTSILVDEGSHVTKGQLLAVIRTDEQHVQLENAEAGYANARLDKERYDKAFQTGGVTQQQVDKAALDLQNAETKLKQARIAVGDASIRSSIDGIINKRFIEPGAVLAPGTELFDIVDVSRLKLQATVTESQVAMIKTGDKVKVTAGVFPDKTFTGTITFIAPKADESLNFAIEIEVSNAAGSMLRAGMYGSAVFSFPQQAPVLVIPRTAFAGSINSGEVFVTDTSLRAQLRKVTGGRVAGNEVEVLNGLQEGELIISSGQINLANGTAVQPVK</sequence>
<dbReference type="RefSeq" id="WP_188953218.1">
    <property type="nucleotide sequence ID" value="NZ_BMIB01000003.1"/>
</dbReference>
<dbReference type="Pfam" id="PF25954">
    <property type="entry name" value="Beta-barrel_RND_2"/>
    <property type="match status" value="1"/>
</dbReference>
<comment type="caution">
    <text evidence="6">The sequence shown here is derived from an EMBL/GenBank/DDBJ whole genome shotgun (WGS) entry which is preliminary data.</text>
</comment>
<keyword evidence="3" id="KW-0812">Transmembrane</keyword>
<dbReference type="Gene3D" id="2.40.30.170">
    <property type="match status" value="1"/>
</dbReference>
<dbReference type="InterPro" id="IPR006143">
    <property type="entry name" value="RND_pump_MFP"/>
</dbReference>
<dbReference type="PANTHER" id="PTHR30469">
    <property type="entry name" value="MULTIDRUG RESISTANCE PROTEIN MDTA"/>
    <property type="match status" value="1"/>
</dbReference>
<feature type="domain" description="CzcB-like barrel-sandwich hybrid" evidence="5">
    <location>
        <begin position="79"/>
        <end position="201"/>
    </location>
</feature>
<evidence type="ECO:0000259" key="4">
    <source>
        <dbReference type="Pfam" id="PF25954"/>
    </source>
</evidence>
<dbReference type="GO" id="GO:1990281">
    <property type="term" value="C:efflux pump complex"/>
    <property type="evidence" value="ECO:0007669"/>
    <property type="project" value="TreeGrafter"/>
</dbReference>
<dbReference type="NCBIfam" id="TIGR01730">
    <property type="entry name" value="RND_mfp"/>
    <property type="match status" value="1"/>
</dbReference>
<dbReference type="InterPro" id="IPR058647">
    <property type="entry name" value="BSH_CzcB-like"/>
</dbReference>
<keyword evidence="3" id="KW-1133">Transmembrane helix</keyword>
<keyword evidence="2" id="KW-0175">Coiled coil</keyword>
<protein>
    <submittedName>
        <fullName evidence="6">MexH family multidrug efflux RND transporter periplasmic adaptor subunit</fullName>
    </submittedName>
</protein>
<feature type="coiled-coil region" evidence="2">
    <location>
        <begin position="114"/>
        <end position="172"/>
    </location>
</feature>
<dbReference type="Gene3D" id="2.40.420.20">
    <property type="match status" value="1"/>
</dbReference>
<evidence type="ECO:0000256" key="3">
    <source>
        <dbReference type="SAM" id="Phobius"/>
    </source>
</evidence>
<keyword evidence="7" id="KW-1185">Reference proteome</keyword>
<evidence type="ECO:0000259" key="5">
    <source>
        <dbReference type="Pfam" id="PF25973"/>
    </source>
</evidence>
<evidence type="ECO:0000256" key="1">
    <source>
        <dbReference type="ARBA" id="ARBA00009477"/>
    </source>
</evidence>
<name>A0A917MYD9_9BACT</name>
<dbReference type="GO" id="GO:0015562">
    <property type="term" value="F:efflux transmembrane transporter activity"/>
    <property type="evidence" value="ECO:0007669"/>
    <property type="project" value="TreeGrafter"/>
</dbReference>
<dbReference type="PANTHER" id="PTHR30469:SF15">
    <property type="entry name" value="HLYD FAMILY OF SECRETION PROTEINS"/>
    <property type="match status" value="1"/>
</dbReference>